<protein>
    <submittedName>
        <fullName evidence="1">Aldo/keto reductase</fullName>
    </submittedName>
</protein>
<dbReference type="Proteomes" id="UP000886501">
    <property type="component" value="Unassembled WGS sequence"/>
</dbReference>
<comment type="caution">
    <text evidence="1">The sequence shown here is derived from an EMBL/GenBank/DDBJ whole genome shotgun (WGS) entry which is preliminary data.</text>
</comment>
<accession>A0ACB6YXC3</accession>
<reference evidence="1" key="1">
    <citation type="submission" date="2019-10" db="EMBL/GenBank/DDBJ databases">
        <authorList>
            <consortium name="DOE Joint Genome Institute"/>
            <person name="Kuo A."/>
            <person name="Miyauchi S."/>
            <person name="Kiss E."/>
            <person name="Drula E."/>
            <person name="Kohler A."/>
            <person name="Sanchez-Garcia M."/>
            <person name="Andreopoulos B."/>
            <person name="Barry K.W."/>
            <person name="Bonito G."/>
            <person name="Buee M."/>
            <person name="Carver A."/>
            <person name="Chen C."/>
            <person name="Cichocki N."/>
            <person name="Clum A."/>
            <person name="Culley D."/>
            <person name="Crous P.W."/>
            <person name="Fauchery L."/>
            <person name="Girlanda M."/>
            <person name="Hayes R."/>
            <person name="Keri Z."/>
            <person name="Labutti K."/>
            <person name="Lipzen A."/>
            <person name="Lombard V."/>
            <person name="Magnuson J."/>
            <person name="Maillard F."/>
            <person name="Morin E."/>
            <person name="Murat C."/>
            <person name="Nolan M."/>
            <person name="Ohm R."/>
            <person name="Pangilinan J."/>
            <person name="Pereira M."/>
            <person name="Perotto S."/>
            <person name="Peter M."/>
            <person name="Riley R."/>
            <person name="Sitrit Y."/>
            <person name="Stielow B."/>
            <person name="Szollosi G."/>
            <person name="Zifcakova L."/>
            <person name="Stursova M."/>
            <person name="Spatafora J.W."/>
            <person name="Tedersoo L."/>
            <person name="Vaario L.-M."/>
            <person name="Yamada A."/>
            <person name="Yan M."/>
            <person name="Wang P."/>
            <person name="Xu J."/>
            <person name="Bruns T."/>
            <person name="Baldrian P."/>
            <person name="Vilgalys R."/>
            <person name="Henrissat B."/>
            <person name="Grigoriev I.V."/>
            <person name="Hibbett D."/>
            <person name="Nagy L.G."/>
            <person name="Martin F.M."/>
        </authorList>
    </citation>
    <scope>NUCLEOTIDE SEQUENCE</scope>
    <source>
        <strain evidence="1">P2</strain>
    </source>
</reference>
<name>A0ACB6YXC3_THEGA</name>
<evidence type="ECO:0000313" key="2">
    <source>
        <dbReference type="Proteomes" id="UP000886501"/>
    </source>
</evidence>
<reference evidence="1" key="2">
    <citation type="journal article" date="2020" name="Nat. Commun.">
        <title>Large-scale genome sequencing of mycorrhizal fungi provides insights into the early evolution of symbiotic traits.</title>
        <authorList>
            <person name="Miyauchi S."/>
            <person name="Kiss E."/>
            <person name="Kuo A."/>
            <person name="Drula E."/>
            <person name="Kohler A."/>
            <person name="Sanchez-Garcia M."/>
            <person name="Morin E."/>
            <person name="Andreopoulos B."/>
            <person name="Barry K.W."/>
            <person name="Bonito G."/>
            <person name="Buee M."/>
            <person name="Carver A."/>
            <person name="Chen C."/>
            <person name="Cichocki N."/>
            <person name="Clum A."/>
            <person name="Culley D."/>
            <person name="Crous P.W."/>
            <person name="Fauchery L."/>
            <person name="Girlanda M."/>
            <person name="Hayes R.D."/>
            <person name="Keri Z."/>
            <person name="LaButti K."/>
            <person name="Lipzen A."/>
            <person name="Lombard V."/>
            <person name="Magnuson J."/>
            <person name="Maillard F."/>
            <person name="Murat C."/>
            <person name="Nolan M."/>
            <person name="Ohm R.A."/>
            <person name="Pangilinan J."/>
            <person name="Pereira M.F."/>
            <person name="Perotto S."/>
            <person name="Peter M."/>
            <person name="Pfister S."/>
            <person name="Riley R."/>
            <person name="Sitrit Y."/>
            <person name="Stielow J.B."/>
            <person name="Szollosi G."/>
            <person name="Zifcakova L."/>
            <person name="Stursova M."/>
            <person name="Spatafora J.W."/>
            <person name="Tedersoo L."/>
            <person name="Vaario L.M."/>
            <person name="Yamada A."/>
            <person name="Yan M."/>
            <person name="Wang P."/>
            <person name="Xu J."/>
            <person name="Bruns T."/>
            <person name="Baldrian P."/>
            <person name="Vilgalys R."/>
            <person name="Dunand C."/>
            <person name="Henrissat B."/>
            <person name="Grigoriev I.V."/>
            <person name="Hibbett D."/>
            <person name="Nagy L.G."/>
            <person name="Martin F.M."/>
        </authorList>
    </citation>
    <scope>NUCLEOTIDE SEQUENCE</scope>
    <source>
        <strain evidence="1">P2</strain>
    </source>
</reference>
<organism evidence="1 2">
    <name type="scientific">Thelephora ganbajun</name>
    <name type="common">Ganba fungus</name>
    <dbReference type="NCBI Taxonomy" id="370292"/>
    <lineage>
        <taxon>Eukaryota</taxon>
        <taxon>Fungi</taxon>
        <taxon>Dikarya</taxon>
        <taxon>Basidiomycota</taxon>
        <taxon>Agaricomycotina</taxon>
        <taxon>Agaricomycetes</taxon>
        <taxon>Thelephorales</taxon>
        <taxon>Thelephoraceae</taxon>
        <taxon>Thelephora</taxon>
    </lineage>
</organism>
<evidence type="ECO:0000313" key="1">
    <source>
        <dbReference type="EMBL" id="KAF9641937.1"/>
    </source>
</evidence>
<gene>
    <name evidence="1" type="ORF">BDM02DRAFT_3194224</name>
</gene>
<sequence>MSFQTRAFGDKSFNTIGYGGMGLSITYGSVGTDEERLKVLDAVYNSGCTFWDTADAYGDNEELLAKWFKETGKRNDIFLATKFGFAHGEPGRLVKADPEYVPKALNKSLSRLGVDYVNLYYLHCADPTVPIKHTIAEMAKLIKAGKVKHLGLSEVSASTLRRVYAVHPISAMQVEYSPFTLDIEDELIGLLKAARELGVKIVAYSPLRRGLITGHYKSPDNFEDGDFCKYIPRYC</sequence>
<proteinExistence type="predicted"/>
<keyword evidence="2" id="KW-1185">Reference proteome</keyword>
<dbReference type="EMBL" id="MU118880">
    <property type="protein sequence ID" value="KAF9641937.1"/>
    <property type="molecule type" value="Genomic_DNA"/>
</dbReference>